<dbReference type="Proteomes" id="UP000619265">
    <property type="component" value="Unassembled WGS sequence"/>
</dbReference>
<comment type="caution">
    <text evidence="1">The sequence shown here is derived from an EMBL/GenBank/DDBJ whole genome shotgun (WGS) entry which is preliminary data.</text>
</comment>
<evidence type="ECO:0000313" key="1">
    <source>
        <dbReference type="EMBL" id="KAF5477683.1"/>
    </source>
</evidence>
<dbReference type="Gramene" id="Jr02_12130_p1">
    <property type="protein sequence ID" value="cds.Jr02_12130_p1"/>
    <property type="gene ID" value="Jr02_12130"/>
</dbReference>
<dbReference type="AlphaFoldDB" id="A0A833Y3Q0"/>
<dbReference type="PANTHER" id="PTHR47481">
    <property type="match status" value="1"/>
</dbReference>
<gene>
    <name evidence="1" type="ORF">F2P56_004300</name>
</gene>
<dbReference type="PANTHER" id="PTHR47481:SF10">
    <property type="entry name" value="COPIA-LIKE POLYPROTEIN_RETROTRANSPOSON"/>
    <property type="match status" value="1"/>
</dbReference>
<sequence>MASSISSDDSDPTSTSTINTPPLNSASHFITMKLTVDNYLLWKAQVVHFLKGNHLFHHVDSSSIVPPPLIDNNPNPEYHKWSQLDQLLISASNSSLSENVLAWALKCIFAHEIWTTFQNLFAAQSSVHLMQTQL</sequence>
<dbReference type="EMBL" id="LIHL02000002">
    <property type="protein sequence ID" value="KAF5477683.1"/>
    <property type="molecule type" value="Genomic_DNA"/>
</dbReference>
<evidence type="ECO:0008006" key="3">
    <source>
        <dbReference type="Google" id="ProtNLM"/>
    </source>
</evidence>
<evidence type="ECO:0000313" key="2">
    <source>
        <dbReference type="Proteomes" id="UP000619265"/>
    </source>
</evidence>
<reference evidence="1" key="2">
    <citation type="submission" date="2020-03" db="EMBL/GenBank/DDBJ databases">
        <title>Walnut 2.0.</title>
        <authorList>
            <person name="Marrano A."/>
            <person name="Britton M."/>
            <person name="Zimin A.V."/>
            <person name="Zaini P.A."/>
            <person name="Workman R."/>
            <person name="Puiu D."/>
            <person name="Bianco L."/>
            <person name="Allen B.J."/>
            <person name="Troggio M."/>
            <person name="Leslie C.A."/>
            <person name="Timp W."/>
            <person name="Dendekar A."/>
            <person name="Salzberg S.L."/>
            <person name="Neale D.B."/>
        </authorList>
    </citation>
    <scope>NUCLEOTIDE SEQUENCE</scope>
    <source>
        <tissue evidence="1">Leaves</tissue>
    </source>
</reference>
<proteinExistence type="predicted"/>
<organism evidence="1 2">
    <name type="scientific">Juglans regia</name>
    <name type="common">English walnut</name>
    <dbReference type="NCBI Taxonomy" id="51240"/>
    <lineage>
        <taxon>Eukaryota</taxon>
        <taxon>Viridiplantae</taxon>
        <taxon>Streptophyta</taxon>
        <taxon>Embryophyta</taxon>
        <taxon>Tracheophyta</taxon>
        <taxon>Spermatophyta</taxon>
        <taxon>Magnoliopsida</taxon>
        <taxon>eudicotyledons</taxon>
        <taxon>Gunneridae</taxon>
        <taxon>Pentapetalae</taxon>
        <taxon>rosids</taxon>
        <taxon>fabids</taxon>
        <taxon>Fagales</taxon>
        <taxon>Juglandaceae</taxon>
        <taxon>Juglans</taxon>
    </lineage>
</organism>
<reference evidence="1" key="1">
    <citation type="submission" date="2015-10" db="EMBL/GenBank/DDBJ databases">
        <authorList>
            <person name="Martinez-Garcia P.J."/>
            <person name="Crepeau M.W."/>
            <person name="Puiu D."/>
            <person name="Gonzalez-Ibeas D."/>
            <person name="Whalen J."/>
            <person name="Stevens K."/>
            <person name="Paul R."/>
            <person name="Butterfield T."/>
            <person name="Britton M."/>
            <person name="Reagan R."/>
            <person name="Chakraborty S."/>
            <person name="Walawage S.L."/>
            <person name="Vasquez-Gross H.A."/>
            <person name="Cardeno C."/>
            <person name="Famula R."/>
            <person name="Pratt K."/>
            <person name="Kuruganti S."/>
            <person name="Aradhya M.K."/>
            <person name="Leslie C.A."/>
            <person name="Dandekar A.M."/>
            <person name="Salzberg S.L."/>
            <person name="Wegrzyn J.L."/>
            <person name="Langley C.H."/>
            <person name="Neale D.B."/>
        </authorList>
    </citation>
    <scope>NUCLEOTIDE SEQUENCE</scope>
    <source>
        <tissue evidence="1">Leaves</tissue>
    </source>
</reference>
<name>A0A833Y3Q0_JUGRE</name>
<accession>A0A833Y3Q0</accession>
<protein>
    <recommendedName>
        <fullName evidence="3">Retrotransposon Copia-like N-terminal domain-containing protein</fullName>
    </recommendedName>
</protein>